<dbReference type="AlphaFoldDB" id="A0A6A4TJ63"/>
<sequence>MMTSNLAFVFTDYLKKTRTQHDDKPASCITQQMDWSKIWIQIVTDWHELKTLTEWITTTRPTCVNHCCCQSGNTAEAQQIGGSCRKQRKDLMPDQGAAVVLFTDLIRSSGFHTPASGPGFGRELDGAGGKKGLQTKRHQTTERKKKQAKVLVDDEDQPVNIRRSLEFDNDSPLVKRGSDDSTSRTLKWQQRHSSAFSGPVFTLQQIAQLSRPVSSQWTVFGSYAFAQSHPNIRIVLGEDDFGSWQKRPPPSGGSVTEIKSRVLY</sequence>
<evidence type="ECO:0000313" key="2">
    <source>
        <dbReference type="EMBL" id="KAF0042901.1"/>
    </source>
</evidence>
<feature type="compositionally biased region" description="Basic residues" evidence="1">
    <location>
        <begin position="133"/>
        <end position="148"/>
    </location>
</feature>
<evidence type="ECO:0000256" key="1">
    <source>
        <dbReference type="SAM" id="MobiDB-lite"/>
    </source>
</evidence>
<organism evidence="2 3">
    <name type="scientific">Scophthalmus maximus</name>
    <name type="common">Turbot</name>
    <name type="synonym">Psetta maxima</name>
    <dbReference type="NCBI Taxonomy" id="52904"/>
    <lineage>
        <taxon>Eukaryota</taxon>
        <taxon>Metazoa</taxon>
        <taxon>Chordata</taxon>
        <taxon>Craniata</taxon>
        <taxon>Vertebrata</taxon>
        <taxon>Euteleostomi</taxon>
        <taxon>Actinopterygii</taxon>
        <taxon>Neopterygii</taxon>
        <taxon>Teleostei</taxon>
        <taxon>Neoteleostei</taxon>
        <taxon>Acanthomorphata</taxon>
        <taxon>Carangaria</taxon>
        <taxon>Pleuronectiformes</taxon>
        <taxon>Pleuronectoidei</taxon>
        <taxon>Scophthalmidae</taxon>
        <taxon>Scophthalmus</taxon>
    </lineage>
</organism>
<feature type="region of interest" description="Disordered" evidence="1">
    <location>
        <begin position="113"/>
        <end position="155"/>
    </location>
</feature>
<proteinExistence type="predicted"/>
<protein>
    <submittedName>
        <fullName evidence="2">Uncharacterized protein</fullName>
    </submittedName>
</protein>
<comment type="caution">
    <text evidence="2">The sequence shown here is derived from an EMBL/GenBank/DDBJ whole genome shotgun (WGS) entry which is preliminary data.</text>
</comment>
<evidence type="ECO:0000313" key="3">
    <source>
        <dbReference type="Proteomes" id="UP000438429"/>
    </source>
</evidence>
<reference evidence="2 3" key="1">
    <citation type="submission" date="2019-06" db="EMBL/GenBank/DDBJ databases">
        <title>Draft genomes of female and male turbot (Scophthalmus maximus).</title>
        <authorList>
            <person name="Xu H."/>
            <person name="Xu X.-W."/>
            <person name="Shao C."/>
            <person name="Chen S."/>
        </authorList>
    </citation>
    <scope>NUCLEOTIDE SEQUENCE [LARGE SCALE GENOMIC DNA]</scope>
    <source>
        <strain evidence="2">Ysfricsl-2016a</strain>
        <tissue evidence="2">Blood</tissue>
    </source>
</reference>
<dbReference type="Proteomes" id="UP000438429">
    <property type="component" value="Unassembled WGS sequence"/>
</dbReference>
<dbReference type="EMBL" id="VEVO01000004">
    <property type="protein sequence ID" value="KAF0042901.1"/>
    <property type="molecule type" value="Genomic_DNA"/>
</dbReference>
<accession>A0A6A4TJ63</accession>
<name>A0A6A4TJ63_SCOMX</name>
<gene>
    <name evidence="2" type="ORF">F2P81_004238</name>
</gene>